<name>A0A0E3Q8A1_9EURY</name>
<keyword evidence="2" id="KW-1185">Reference proteome</keyword>
<dbReference type="PATRIC" id="fig|1434123.4.peg.3717"/>
<gene>
    <name evidence="1" type="ORF">MSVAZ_3019</name>
</gene>
<protein>
    <submittedName>
        <fullName evidence="1">Uncharacterized protein</fullName>
    </submittedName>
</protein>
<evidence type="ECO:0000313" key="1">
    <source>
        <dbReference type="EMBL" id="AKB45288.1"/>
    </source>
</evidence>
<organism evidence="1 2">
    <name type="scientific">Methanosarcina vacuolata Z-761</name>
    <dbReference type="NCBI Taxonomy" id="1434123"/>
    <lineage>
        <taxon>Archaea</taxon>
        <taxon>Methanobacteriati</taxon>
        <taxon>Methanobacteriota</taxon>
        <taxon>Stenosarchaea group</taxon>
        <taxon>Methanomicrobia</taxon>
        <taxon>Methanosarcinales</taxon>
        <taxon>Methanosarcinaceae</taxon>
        <taxon>Methanosarcina</taxon>
    </lineage>
</organism>
<dbReference type="Proteomes" id="UP000033096">
    <property type="component" value="Chromosome"/>
</dbReference>
<evidence type="ECO:0000313" key="2">
    <source>
        <dbReference type="Proteomes" id="UP000033096"/>
    </source>
</evidence>
<proteinExistence type="predicted"/>
<dbReference type="EMBL" id="CP009520">
    <property type="protein sequence ID" value="AKB45288.1"/>
    <property type="molecule type" value="Genomic_DNA"/>
</dbReference>
<dbReference type="AlphaFoldDB" id="A0A0E3Q8A1"/>
<sequence>MKFVTIPPLTEDAVICLYYGKRGRPKKPEIVLPDYLNYAQVVKIRTNGVLKKVEKMNHQHFPSPLYF</sequence>
<dbReference type="HOGENOM" id="CLU_2802334_0_0_2"/>
<accession>A0A0E3Q8A1</accession>
<reference evidence="1 2" key="1">
    <citation type="submission" date="2014-07" db="EMBL/GenBank/DDBJ databases">
        <title>Methanogenic archaea and the global carbon cycle.</title>
        <authorList>
            <person name="Henriksen J.R."/>
            <person name="Luke J."/>
            <person name="Reinhart S."/>
            <person name="Benedict M.N."/>
            <person name="Youngblut N.D."/>
            <person name="Metcalf M.E."/>
            <person name="Whitaker R.J."/>
            <person name="Metcalf W.W."/>
        </authorList>
    </citation>
    <scope>NUCLEOTIDE SEQUENCE [LARGE SCALE GENOMIC DNA]</scope>
    <source>
        <strain evidence="1 2">Z-761</strain>
    </source>
</reference>
<dbReference type="KEGG" id="mvc:MSVAZ_3019"/>